<comment type="caution">
    <text evidence="1">The sequence shown here is derived from an EMBL/GenBank/DDBJ whole genome shotgun (WGS) entry which is preliminary data.</text>
</comment>
<dbReference type="AlphaFoldDB" id="A0A5C6YQ16"/>
<accession>A0A5C6YQ16</accession>
<protein>
    <submittedName>
        <fullName evidence="1">Uncharacterized protein</fullName>
    </submittedName>
</protein>
<proteinExistence type="predicted"/>
<dbReference type="Proteomes" id="UP000321945">
    <property type="component" value="Unassembled WGS sequence"/>
</dbReference>
<reference evidence="1 2" key="1">
    <citation type="submission" date="2019-08" db="EMBL/GenBank/DDBJ databases">
        <title>Genome of Aequorivita lipolytica Y10-2 (type strain).</title>
        <authorList>
            <person name="Bowman J.P."/>
        </authorList>
    </citation>
    <scope>NUCLEOTIDE SEQUENCE [LARGE SCALE GENOMIC DNA]</scope>
    <source>
        <strain evidence="1 2">Y10-2</strain>
    </source>
</reference>
<keyword evidence="2" id="KW-1185">Reference proteome</keyword>
<dbReference type="RefSeq" id="WP_111815746.1">
    <property type="nucleotide sequence ID" value="NZ_CBCRZQ010000004.1"/>
</dbReference>
<dbReference type="EMBL" id="VORU01000004">
    <property type="protein sequence ID" value="TXD69650.1"/>
    <property type="molecule type" value="Genomic_DNA"/>
</dbReference>
<gene>
    <name evidence="1" type="ORF">ESV24_07395</name>
</gene>
<name>A0A5C6YQ16_9FLAO</name>
<sequence>MIDCYDENPDIQGTLDWAGKGIDSNGNIYNIAVHMACDFSVGTVDYEFCIGSLTLMSQVGNTYTYSETVTAGCVNNCTVTLQLLGNGSLNFTEDCGFAGVLSAILPPI</sequence>
<evidence type="ECO:0000313" key="1">
    <source>
        <dbReference type="EMBL" id="TXD69650.1"/>
    </source>
</evidence>
<organism evidence="1 2">
    <name type="scientific">Aequorivita lipolytica</name>
    <dbReference type="NCBI Taxonomy" id="153267"/>
    <lineage>
        <taxon>Bacteria</taxon>
        <taxon>Pseudomonadati</taxon>
        <taxon>Bacteroidota</taxon>
        <taxon>Flavobacteriia</taxon>
        <taxon>Flavobacteriales</taxon>
        <taxon>Flavobacteriaceae</taxon>
        <taxon>Aequorivita</taxon>
    </lineage>
</organism>
<evidence type="ECO:0000313" key="2">
    <source>
        <dbReference type="Proteomes" id="UP000321945"/>
    </source>
</evidence>